<name>A0A5E7UF41_PSEFL</name>
<evidence type="ECO:0008006" key="3">
    <source>
        <dbReference type="Google" id="ProtNLM"/>
    </source>
</evidence>
<dbReference type="AlphaFoldDB" id="A0A5E7UF41"/>
<evidence type="ECO:0000313" key="1">
    <source>
        <dbReference type="EMBL" id="VVQ10067.1"/>
    </source>
</evidence>
<sequence length="444" mass="50071">MDVNSEIVTALTDLWKLQAPASDGLWKEPAFDKLQKACAAKYQQGKVTFGLTFALDHALKSLGLPSLCPIMQANPPDPIQATSMLEAAFTHKTIRRRYLCPLDLAEHIPPMIFGDARVARFTVAELDDLFDRPRLARYYPNLNLDLDRFSQFYWLVVEETVPVVEGVGDRALPSLSMMMSGDLGAIDPHKSRLPLAVEKALFFLLLAPWEEWSMMTEVDWRGFRIPWVYQLDDDLFVVPSTPRSPDSLSWEPHFYQDQWGEPEETERPVELRLTDAASEFLAVRGDTHWHAFQTALDSELFETPIMHFLVRGFLSDGIDEFMAHLTTVEAALGLQDDHEPDNRRNYRRLGATKRVARRLAAAMNDASAADIYDDLFNLRSTFIHGRGGMKKISTSQRVQARSIAAKVCAALVGLASKSPLSRDETLDNLLEKGVQLVGRQQPGR</sequence>
<accession>A0A5E7UF41</accession>
<dbReference type="EMBL" id="CABVJF010000013">
    <property type="protein sequence ID" value="VVQ10067.1"/>
    <property type="molecule type" value="Genomic_DNA"/>
</dbReference>
<dbReference type="Proteomes" id="UP000381378">
    <property type="component" value="Unassembled WGS sequence"/>
</dbReference>
<gene>
    <name evidence="1" type="ORF">PS928_03577</name>
</gene>
<proteinExistence type="predicted"/>
<dbReference type="OrthoDB" id="6792909at2"/>
<organism evidence="1 2">
    <name type="scientific">Pseudomonas fluorescens</name>
    <dbReference type="NCBI Taxonomy" id="294"/>
    <lineage>
        <taxon>Bacteria</taxon>
        <taxon>Pseudomonadati</taxon>
        <taxon>Pseudomonadota</taxon>
        <taxon>Gammaproteobacteria</taxon>
        <taxon>Pseudomonadales</taxon>
        <taxon>Pseudomonadaceae</taxon>
        <taxon>Pseudomonas</taxon>
    </lineage>
</organism>
<reference evidence="1 2" key="1">
    <citation type="submission" date="2019-09" db="EMBL/GenBank/DDBJ databases">
        <authorList>
            <person name="Chandra G."/>
            <person name="Truman W A."/>
        </authorList>
    </citation>
    <scope>NUCLEOTIDE SEQUENCE [LARGE SCALE GENOMIC DNA]</scope>
    <source>
        <strain evidence="1">PS928</strain>
    </source>
</reference>
<evidence type="ECO:0000313" key="2">
    <source>
        <dbReference type="Proteomes" id="UP000381378"/>
    </source>
</evidence>
<protein>
    <recommendedName>
        <fullName evidence="3">Apea-like HEPN domain-containing protein</fullName>
    </recommendedName>
</protein>